<dbReference type="PANTHER" id="PTHR30521">
    <property type="entry name" value="DEFERROCHELATASE/PEROXIDASE"/>
    <property type="match status" value="1"/>
</dbReference>
<organism evidence="10">
    <name type="scientific">freshwater metagenome</name>
    <dbReference type="NCBI Taxonomy" id="449393"/>
    <lineage>
        <taxon>unclassified sequences</taxon>
        <taxon>metagenomes</taxon>
        <taxon>ecological metagenomes</taxon>
    </lineage>
</organism>
<dbReference type="PROSITE" id="PS51404">
    <property type="entry name" value="DYP_PEROXIDASE"/>
    <property type="match status" value="1"/>
</dbReference>
<keyword evidence="2" id="KW-0575">Peroxidase</keyword>
<dbReference type="InterPro" id="IPR011008">
    <property type="entry name" value="Dimeric_a/b-barrel"/>
</dbReference>
<evidence type="ECO:0000256" key="6">
    <source>
        <dbReference type="ARBA" id="ARBA00023002"/>
    </source>
</evidence>
<dbReference type="Pfam" id="PF20628">
    <property type="entry name" value="Dyp_perox_C"/>
    <property type="match status" value="1"/>
</dbReference>
<evidence type="ECO:0000256" key="7">
    <source>
        <dbReference type="ARBA" id="ARBA00023004"/>
    </source>
</evidence>
<dbReference type="NCBIfam" id="TIGR01413">
    <property type="entry name" value="Dyp_perox_fam"/>
    <property type="match status" value="1"/>
</dbReference>
<dbReference type="SUPFAM" id="SSF54909">
    <property type="entry name" value="Dimeric alpha+beta barrel"/>
    <property type="match status" value="1"/>
</dbReference>
<dbReference type="GO" id="GO:0004601">
    <property type="term" value="F:peroxidase activity"/>
    <property type="evidence" value="ECO:0007669"/>
    <property type="project" value="UniProtKB-KW"/>
</dbReference>
<name>A0A6J7KTF6_9ZZZZ</name>
<dbReference type="InterPro" id="IPR048328">
    <property type="entry name" value="Dyp_perox_C"/>
</dbReference>
<keyword evidence="3" id="KW-0349">Heme</keyword>
<dbReference type="InterPro" id="IPR048327">
    <property type="entry name" value="Dyp_perox_N"/>
</dbReference>
<evidence type="ECO:0000259" key="9">
    <source>
        <dbReference type="Pfam" id="PF20628"/>
    </source>
</evidence>
<gene>
    <name evidence="10" type="ORF">UFOPK3789_01154</name>
</gene>
<protein>
    <submittedName>
        <fullName evidence="10">Unannotated protein</fullName>
    </submittedName>
</protein>
<keyword evidence="7" id="KW-0408">Iron</keyword>
<evidence type="ECO:0000256" key="4">
    <source>
        <dbReference type="ARBA" id="ARBA00022723"/>
    </source>
</evidence>
<sequence length="417" mass="43815">MTIEPEENATNNEESASRITRRRLLGTLGTLGAAGAVGAVGAVGGLSASGVAGINADVAGASPLSSQSIISFHGEHQAGIANPAPSHAVVAAFDVIAPDRAALQALLESWSLAASRMTIGLPAGPALTTARLPNDPGEAMGLAPSALTITLGVGASLFGTPEQDRFGLASKRPSNLIDLPAFKGDDLDAQWSGGDLLVQACAEDEQVAFHAIHALAARSTAFVKLRWMQSGFLGTSNASSARPPRNLLGFHDGTVNPSGAELNKVLWVNQGDQRWMHNGSYLVVRRIRTDLAAWDSEALEEQQETIGRVRSTGARLDKKSRPNTAHVVQASPEKNNGSQILRRGFNYSAGALPDGSLDAGLIFLGFGNNPEKQFVAIQQRLSERDALNEYITHVGSSIFAILPGAKRGEYLGQSLFS</sequence>
<dbReference type="GO" id="GO:0005829">
    <property type="term" value="C:cytosol"/>
    <property type="evidence" value="ECO:0007669"/>
    <property type="project" value="TreeGrafter"/>
</dbReference>
<proteinExistence type="predicted"/>
<dbReference type="Pfam" id="PF04261">
    <property type="entry name" value="Dyp_perox_N"/>
    <property type="match status" value="1"/>
</dbReference>
<comment type="cofactor">
    <cofactor evidence="1">
        <name>heme b</name>
        <dbReference type="ChEBI" id="CHEBI:60344"/>
    </cofactor>
</comment>
<reference evidence="10" key="1">
    <citation type="submission" date="2020-05" db="EMBL/GenBank/DDBJ databases">
        <authorList>
            <person name="Chiriac C."/>
            <person name="Salcher M."/>
            <person name="Ghai R."/>
            <person name="Kavagutti S V."/>
        </authorList>
    </citation>
    <scope>NUCLEOTIDE SEQUENCE</scope>
</reference>
<evidence type="ECO:0000256" key="1">
    <source>
        <dbReference type="ARBA" id="ARBA00001970"/>
    </source>
</evidence>
<dbReference type="InterPro" id="IPR006314">
    <property type="entry name" value="Dyp_peroxidase"/>
</dbReference>
<dbReference type="GO" id="GO:0046872">
    <property type="term" value="F:metal ion binding"/>
    <property type="evidence" value="ECO:0007669"/>
    <property type="project" value="UniProtKB-KW"/>
</dbReference>
<dbReference type="InterPro" id="IPR006311">
    <property type="entry name" value="TAT_signal"/>
</dbReference>
<keyword evidence="4" id="KW-0479">Metal-binding</keyword>
<dbReference type="AlphaFoldDB" id="A0A6J7KTF6"/>
<keyword evidence="5" id="KW-0732">Signal</keyword>
<evidence type="ECO:0000256" key="5">
    <source>
        <dbReference type="ARBA" id="ARBA00022729"/>
    </source>
</evidence>
<feature type="domain" description="Dyp-type peroxidase N-terminal" evidence="8">
    <location>
        <begin position="77"/>
        <end position="232"/>
    </location>
</feature>
<dbReference type="GO" id="GO:0020037">
    <property type="term" value="F:heme binding"/>
    <property type="evidence" value="ECO:0007669"/>
    <property type="project" value="InterPro"/>
</dbReference>
<keyword evidence="6" id="KW-0560">Oxidoreductase</keyword>
<evidence type="ECO:0000259" key="8">
    <source>
        <dbReference type="Pfam" id="PF04261"/>
    </source>
</evidence>
<accession>A0A6J7KTF6</accession>
<dbReference type="PROSITE" id="PS51318">
    <property type="entry name" value="TAT"/>
    <property type="match status" value="1"/>
</dbReference>
<evidence type="ECO:0000256" key="3">
    <source>
        <dbReference type="ARBA" id="ARBA00022617"/>
    </source>
</evidence>
<evidence type="ECO:0000313" key="10">
    <source>
        <dbReference type="EMBL" id="CAB4958791.1"/>
    </source>
</evidence>
<evidence type="ECO:0000256" key="2">
    <source>
        <dbReference type="ARBA" id="ARBA00022559"/>
    </source>
</evidence>
<dbReference type="PANTHER" id="PTHR30521:SF4">
    <property type="entry name" value="DEFERROCHELATASE"/>
    <property type="match status" value="1"/>
</dbReference>
<dbReference type="EMBL" id="CAFBNL010000078">
    <property type="protein sequence ID" value="CAB4958791.1"/>
    <property type="molecule type" value="Genomic_DNA"/>
</dbReference>
<feature type="domain" description="Dyp-type peroxidase C-terminal" evidence="9">
    <location>
        <begin position="244"/>
        <end position="405"/>
    </location>
</feature>